<gene>
    <name evidence="1" type="ORF">FIBSPDRAFT_87703</name>
</gene>
<evidence type="ECO:0000313" key="2">
    <source>
        <dbReference type="Proteomes" id="UP000076532"/>
    </source>
</evidence>
<keyword evidence="2" id="KW-1185">Reference proteome</keyword>
<dbReference type="EMBL" id="KV417607">
    <property type="protein sequence ID" value="KZP15194.1"/>
    <property type="molecule type" value="Genomic_DNA"/>
</dbReference>
<organism evidence="1 2">
    <name type="scientific">Athelia psychrophila</name>
    <dbReference type="NCBI Taxonomy" id="1759441"/>
    <lineage>
        <taxon>Eukaryota</taxon>
        <taxon>Fungi</taxon>
        <taxon>Dikarya</taxon>
        <taxon>Basidiomycota</taxon>
        <taxon>Agaricomycotina</taxon>
        <taxon>Agaricomycetes</taxon>
        <taxon>Agaricomycetidae</taxon>
        <taxon>Atheliales</taxon>
        <taxon>Atheliaceae</taxon>
        <taxon>Athelia</taxon>
    </lineage>
</organism>
<protein>
    <submittedName>
        <fullName evidence="1">Uncharacterized protein</fullName>
    </submittedName>
</protein>
<evidence type="ECO:0000313" key="1">
    <source>
        <dbReference type="EMBL" id="KZP15194.1"/>
    </source>
</evidence>
<dbReference type="Proteomes" id="UP000076532">
    <property type="component" value="Unassembled WGS sequence"/>
</dbReference>
<proteinExistence type="predicted"/>
<dbReference type="AlphaFoldDB" id="A0A166DY74"/>
<name>A0A166DY74_9AGAM</name>
<sequence length="84" mass="10106">MHKSLSLLSVRNMHRLQYTALLLLRRNVGSTCHGRGVNSQRSFTRETLYVSITLSAIITRRRRRRRRRRRKCSHPQRLFALYQL</sequence>
<reference evidence="1 2" key="1">
    <citation type="journal article" date="2016" name="Mol. Biol. Evol.">
        <title>Comparative Genomics of Early-Diverging Mushroom-Forming Fungi Provides Insights into the Origins of Lignocellulose Decay Capabilities.</title>
        <authorList>
            <person name="Nagy L.G."/>
            <person name="Riley R."/>
            <person name="Tritt A."/>
            <person name="Adam C."/>
            <person name="Daum C."/>
            <person name="Floudas D."/>
            <person name="Sun H."/>
            <person name="Yadav J.S."/>
            <person name="Pangilinan J."/>
            <person name="Larsson K.H."/>
            <person name="Matsuura K."/>
            <person name="Barry K."/>
            <person name="Labutti K."/>
            <person name="Kuo R."/>
            <person name="Ohm R.A."/>
            <person name="Bhattacharya S.S."/>
            <person name="Shirouzu T."/>
            <person name="Yoshinaga Y."/>
            <person name="Martin F.M."/>
            <person name="Grigoriev I.V."/>
            <person name="Hibbett D.S."/>
        </authorList>
    </citation>
    <scope>NUCLEOTIDE SEQUENCE [LARGE SCALE GENOMIC DNA]</scope>
    <source>
        <strain evidence="1 2">CBS 109695</strain>
    </source>
</reference>
<accession>A0A166DY74</accession>